<evidence type="ECO:0000313" key="2">
    <source>
        <dbReference type="EMBL" id="MCA9727056.1"/>
    </source>
</evidence>
<proteinExistence type="predicted"/>
<reference evidence="2" key="2">
    <citation type="journal article" date="2021" name="Microbiome">
        <title>Successional dynamics and alternative stable states in a saline activated sludge microbial community over 9 years.</title>
        <authorList>
            <person name="Wang Y."/>
            <person name="Ye J."/>
            <person name="Ju F."/>
            <person name="Liu L."/>
            <person name="Boyd J.A."/>
            <person name="Deng Y."/>
            <person name="Parks D.H."/>
            <person name="Jiang X."/>
            <person name="Yin X."/>
            <person name="Woodcroft B.J."/>
            <person name="Tyson G.W."/>
            <person name="Hugenholtz P."/>
            <person name="Polz M.F."/>
            <person name="Zhang T."/>
        </authorList>
    </citation>
    <scope>NUCLEOTIDE SEQUENCE</scope>
    <source>
        <strain evidence="2">HKST-UBA01</strain>
    </source>
</reference>
<evidence type="ECO:0000313" key="3">
    <source>
        <dbReference type="Proteomes" id="UP000697710"/>
    </source>
</evidence>
<dbReference type="Gene3D" id="3.40.50.1110">
    <property type="entry name" value="SGNH hydrolase"/>
    <property type="match status" value="1"/>
</dbReference>
<evidence type="ECO:0000259" key="1">
    <source>
        <dbReference type="Pfam" id="PF13472"/>
    </source>
</evidence>
<dbReference type="InterPro" id="IPR013830">
    <property type="entry name" value="SGNH_hydro"/>
</dbReference>
<comment type="caution">
    <text evidence="2">The sequence shown here is derived from an EMBL/GenBank/DDBJ whole genome shotgun (WGS) entry which is preliminary data.</text>
</comment>
<accession>A0A956LZN1</accession>
<sequence length="356" mass="40008">MKTLRFAFAQAMILLAVSLLAIFAAEQWARHRFPDLRYAAERQQRAEGLFIRFDPRYGWANIPGRSARFQRLEFDTQVRINEDGFRGPRIPMARTTGKSRILVLGDSYVFGHGVEDDETFCAVLAHILPSTEVVNFGVSGYSTDQELLLLQDRGLAYHPDVVLLCLYRNDILDNGRATAWGLYQKPRFTLNDHAEPVLAQETVSAGVPFGMKVRRELRRRFVLYDVLAYRLAALRTEAAEEPDPASARALTHALVARIAADCRAAGAHFLLVVLPETPEPDALLDGIDGARLDLEPVFEHYRQTHPDSTLSFQHDSHWLPRGHRLVAEAIADRLTALGWLAPADSPDTPSDTEDER</sequence>
<dbReference type="SUPFAM" id="SSF52266">
    <property type="entry name" value="SGNH hydrolase"/>
    <property type="match status" value="1"/>
</dbReference>
<name>A0A956LZN1_UNCEI</name>
<reference evidence="2" key="1">
    <citation type="submission" date="2020-04" db="EMBL/GenBank/DDBJ databases">
        <authorList>
            <person name="Zhang T."/>
        </authorList>
    </citation>
    <scope>NUCLEOTIDE SEQUENCE</scope>
    <source>
        <strain evidence="2">HKST-UBA01</strain>
    </source>
</reference>
<dbReference type="Proteomes" id="UP000697710">
    <property type="component" value="Unassembled WGS sequence"/>
</dbReference>
<dbReference type="AlphaFoldDB" id="A0A956LZN1"/>
<feature type="domain" description="SGNH hydrolase-type esterase" evidence="1">
    <location>
        <begin position="103"/>
        <end position="287"/>
    </location>
</feature>
<dbReference type="EMBL" id="JAGQHR010000102">
    <property type="protein sequence ID" value="MCA9727056.1"/>
    <property type="molecule type" value="Genomic_DNA"/>
</dbReference>
<dbReference type="InterPro" id="IPR036514">
    <property type="entry name" value="SGNH_hydro_sf"/>
</dbReference>
<dbReference type="Pfam" id="PF13472">
    <property type="entry name" value="Lipase_GDSL_2"/>
    <property type="match status" value="1"/>
</dbReference>
<protein>
    <recommendedName>
        <fullName evidence="1">SGNH hydrolase-type esterase domain-containing protein</fullName>
    </recommendedName>
</protein>
<gene>
    <name evidence="2" type="ORF">KC729_05180</name>
</gene>
<organism evidence="2 3">
    <name type="scientific">Eiseniibacteriota bacterium</name>
    <dbReference type="NCBI Taxonomy" id="2212470"/>
    <lineage>
        <taxon>Bacteria</taxon>
        <taxon>Candidatus Eiseniibacteriota</taxon>
    </lineage>
</organism>